<dbReference type="GO" id="GO:0005509">
    <property type="term" value="F:calcium ion binding"/>
    <property type="evidence" value="ECO:0007669"/>
    <property type="project" value="InterPro"/>
</dbReference>
<dbReference type="GO" id="GO:0043226">
    <property type="term" value="C:organelle"/>
    <property type="evidence" value="ECO:0007669"/>
    <property type="project" value="UniProtKB-ARBA"/>
</dbReference>
<dbReference type="InterPro" id="IPR002048">
    <property type="entry name" value="EF_hand_dom"/>
</dbReference>
<evidence type="ECO:0000313" key="5">
    <source>
        <dbReference type="Proteomes" id="UP000031516"/>
    </source>
</evidence>
<dbReference type="InterPro" id="IPR050403">
    <property type="entry name" value="Myosin_RLC"/>
</dbReference>
<dbReference type="InterPro" id="IPR018247">
    <property type="entry name" value="EF_Hand_1_Ca_BS"/>
</dbReference>
<evidence type="ECO:0000256" key="1">
    <source>
        <dbReference type="ARBA" id="ARBA00022737"/>
    </source>
</evidence>
<dbReference type="Proteomes" id="UP000031516">
    <property type="component" value="Unassembled WGS sequence"/>
</dbReference>
<keyword evidence="5" id="KW-1185">Reference proteome</keyword>
<keyword evidence="1" id="KW-0677">Repeat</keyword>
<protein>
    <submittedName>
        <fullName evidence="4">WGS project CCBQ000000000 data, contig 00016</fullName>
    </submittedName>
</protein>
<dbReference type="PROSITE" id="PS50222">
    <property type="entry name" value="EF_HAND_2"/>
    <property type="match status" value="1"/>
</dbReference>
<evidence type="ECO:0000256" key="2">
    <source>
        <dbReference type="ARBA" id="ARBA00022837"/>
    </source>
</evidence>
<gene>
    <name evidence="4" type="ORF">KLDO_g495</name>
</gene>
<dbReference type="AlphaFoldDB" id="A0A0A8L218"/>
<comment type="caution">
    <text evidence="4">The sequence shown here is derived from an EMBL/GenBank/DDBJ whole genome shotgun (WGS) entry which is preliminary data.</text>
</comment>
<dbReference type="FunFam" id="1.10.238.10:FF:000178">
    <property type="entry name" value="Calmodulin-2 A"/>
    <property type="match status" value="1"/>
</dbReference>
<dbReference type="Gene3D" id="1.10.238.10">
    <property type="entry name" value="EF-hand"/>
    <property type="match status" value="1"/>
</dbReference>
<dbReference type="OrthoDB" id="429467at2759"/>
<dbReference type="SUPFAM" id="SSF47473">
    <property type="entry name" value="EF-hand"/>
    <property type="match status" value="1"/>
</dbReference>
<evidence type="ECO:0000313" key="4">
    <source>
        <dbReference type="EMBL" id="CDO92172.1"/>
    </source>
</evidence>
<reference evidence="4 5" key="1">
    <citation type="submission" date="2014-03" db="EMBL/GenBank/DDBJ databases">
        <title>The genome of Kluyveromyces dobzhanskii.</title>
        <authorList>
            <person name="Nystedt B."/>
            <person name="Astrom S."/>
        </authorList>
    </citation>
    <scope>NUCLEOTIDE SEQUENCE [LARGE SCALE GENOMIC DNA]</scope>
    <source>
        <strain evidence="4 5">CBS 2104</strain>
    </source>
</reference>
<dbReference type="Pfam" id="PF13405">
    <property type="entry name" value="EF-hand_6"/>
    <property type="match status" value="1"/>
</dbReference>
<dbReference type="SMART" id="SM00054">
    <property type="entry name" value="EFh"/>
    <property type="match status" value="1"/>
</dbReference>
<dbReference type="InterPro" id="IPR011992">
    <property type="entry name" value="EF-hand-dom_pair"/>
</dbReference>
<name>A0A0A8L218_9SACH</name>
<evidence type="ECO:0000259" key="3">
    <source>
        <dbReference type="PROSITE" id="PS50222"/>
    </source>
</evidence>
<dbReference type="PROSITE" id="PS00018">
    <property type="entry name" value="EF_HAND_1"/>
    <property type="match status" value="1"/>
</dbReference>
<keyword evidence="2" id="KW-0106">Calcium</keyword>
<dbReference type="PANTHER" id="PTHR23049">
    <property type="entry name" value="MYOSIN REGULATORY LIGHT CHAIN 2"/>
    <property type="match status" value="1"/>
</dbReference>
<feature type="domain" description="EF-hand" evidence="3">
    <location>
        <begin position="15"/>
        <end position="50"/>
    </location>
</feature>
<dbReference type="EMBL" id="CCBQ010000012">
    <property type="protein sequence ID" value="CDO92172.1"/>
    <property type="molecule type" value="Genomic_DNA"/>
</dbReference>
<accession>A0A0A8L218</accession>
<proteinExistence type="predicted"/>
<organism evidence="4 5">
    <name type="scientific">Kluyveromyces dobzhanskii CBS 2104</name>
    <dbReference type="NCBI Taxonomy" id="1427455"/>
    <lineage>
        <taxon>Eukaryota</taxon>
        <taxon>Fungi</taxon>
        <taxon>Dikarya</taxon>
        <taxon>Ascomycota</taxon>
        <taxon>Saccharomycotina</taxon>
        <taxon>Saccharomycetes</taxon>
        <taxon>Saccharomycetales</taxon>
        <taxon>Saccharomycetaceae</taxon>
        <taxon>Kluyveromyces</taxon>
    </lineage>
</organism>
<sequence>MNKSSSVSFSQFTQEQIKKMQEAFQLIDDDGDGIISESDLAKMLKGLGKQDNAEEVKQMLSAAPDETLTFPAYLSLMSESIGEMLDPSEIREALKVFSDNAELLCNSAELEQRLKEVGLEDSAKLERVLKHFSTKQVSGERVFKGEKFVQSISE</sequence>